<sequence length="122" mass="13432">MKVPVGRIAYARSGDKGGMANVGVAAREKLWFNALRRELTADVVQKYFSDRAIRTERFELENLHALNFLLHGILGRGGTSTLRLDPQGKALADAICFLEIELTDTESAALDADTDDEEGHTK</sequence>
<dbReference type="Proteomes" id="UP000245711">
    <property type="component" value="Chromosome"/>
</dbReference>
<proteinExistence type="predicted"/>
<dbReference type="InterPro" id="IPR056362">
    <property type="entry name" value="AtuA-like_ferredoxin_dom"/>
</dbReference>
<evidence type="ECO:0000259" key="1">
    <source>
        <dbReference type="Pfam" id="PF23544"/>
    </source>
</evidence>
<evidence type="ECO:0000313" key="2">
    <source>
        <dbReference type="EMBL" id="AWK73898.1"/>
    </source>
</evidence>
<protein>
    <recommendedName>
        <fullName evidence="1">AtuA-like ferredoxin-fold domain-containing protein</fullName>
    </recommendedName>
</protein>
<dbReference type="EMBL" id="CP021354">
    <property type="protein sequence ID" value="AWK73898.1"/>
    <property type="molecule type" value="Genomic_DNA"/>
</dbReference>
<reference evidence="2 3" key="1">
    <citation type="submission" date="2017-05" db="EMBL/GenBank/DDBJ databases">
        <title>Isolation of Rhodococcus sp. S2-17 biodegrading of BP-3.</title>
        <authorList>
            <person name="Lee Y."/>
            <person name="Kim K.H."/>
            <person name="Chun B.H."/>
            <person name="Jung H.S."/>
            <person name="Jeon C.O."/>
        </authorList>
    </citation>
    <scope>NUCLEOTIDE SEQUENCE [LARGE SCALE GENOMIC DNA]</scope>
    <source>
        <strain evidence="2 3">S2-17</strain>
    </source>
</reference>
<organism evidence="2 3">
    <name type="scientific">Rhodococcus oxybenzonivorans</name>
    <dbReference type="NCBI Taxonomy" id="1990687"/>
    <lineage>
        <taxon>Bacteria</taxon>
        <taxon>Bacillati</taxon>
        <taxon>Actinomycetota</taxon>
        <taxon>Actinomycetes</taxon>
        <taxon>Mycobacteriales</taxon>
        <taxon>Nocardiaceae</taxon>
        <taxon>Rhodococcus</taxon>
    </lineage>
</organism>
<dbReference type="OrthoDB" id="21390at2"/>
<dbReference type="Pfam" id="PF23544">
    <property type="entry name" value="AtuA_ferredoxin"/>
    <property type="match status" value="1"/>
</dbReference>
<keyword evidence="3" id="KW-1185">Reference proteome</keyword>
<accession>A0A2S2BZH8</accession>
<dbReference type="AlphaFoldDB" id="A0A2S2BZH8"/>
<dbReference type="PANTHER" id="PTHR47708:SF2">
    <property type="entry name" value="SI:CH73-132F6.5"/>
    <property type="match status" value="1"/>
</dbReference>
<name>A0A2S2BZH8_9NOCA</name>
<dbReference type="KEGG" id="roz:CBI38_22385"/>
<gene>
    <name evidence="2" type="ORF">CBI38_22385</name>
</gene>
<dbReference type="RefSeq" id="WP_109332356.1">
    <property type="nucleotide sequence ID" value="NZ_CP021354.1"/>
</dbReference>
<feature type="domain" description="AtuA-like ferredoxin-fold" evidence="1">
    <location>
        <begin position="4"/>
        <end position="100"/>
    </location>
</feature>
<dbReference type="PANTHER" id="PTHR47708">
    <property type="match status" value="1"/>
</dbReference>
<evidence type="ECO:0000313" key="3">
    <source>
        <dbReference type="Proteomes" id="UP000245711"/>
    </source>
</evidence>